<protein>
    <submittedName>
        <fullName evidence="1">Uncharacterized protein</fullName>
    </submittedName>
</protein>
<dbReference type="EMBL" id="CP019478">
    <property type="protein sequence ID" value="UQC86410.1"/>
    <property type="molecule type" value="Genomic_DNA"/>
</dbReference>
<dbReference type="GeneID" id="73345886"/>
<evidence type="ECO:0000313" key="2">
    <source>
        <dbReference type="Proteomes" id="UP000830671"/>
    </source>
</evidence>
<dbReference type="RefSeq" id="XP_049148021.1">
    <property type="nucleotide sequence ID" value="XM_049290876.1"/>
</dbReference>
<organism evidence="1 2">
    <name type="scientific">Colletotrichum lupini</name>
    <dbReference type="NCBI Taxonomy" id="145971"/>
    <lineage>
        <taxon>Eukaryota</taxon>
        <taxon>Fungi</taxon>
        <taxon>Dikarya</taxon>
        <taxon>Ascomycota</taxon>
        <taxon>Pezizomycotina</taxon>
        <taxon>Sordariomycetes</taxon>
        <taxon>Hypocreomycetidae</taxon>
        <taxon>Glomerellales</taxon>
        <taxon>Glomerellaceae</taxon>
        <taxon>Colletotrichum</taxon>
        <taxon>Colletotrichum acutatum species complex</taxon>
    </lineage>
</organism>
<reference evidence="1" key="1">
    <citation type="journal article" date="2021" name="Mol. Plant Microbe Interact.">
        <title>Complete Genome Sequence of the Plant-Pathogenic Fungus Colletotrichum lupini.</title>
        <authorList>
            <person name="Baroncelli R."/>
            <person name="Pensec F."/>
            <person name="Da Lio D."/>
            <person name="Boufleur T."/>
            <person name="Vicente I."/>
            <person name="Sarrocco S."/>
            <person name="Picot A."/>
            <person name="Baraldi E."/>
            <person name="Sukno S."/>
            <person name="Thon M."/>
            <person name="Le Floch G."/>
        </authorList>
    </citation>
    <scope>NUCLEOTIDE SEQUENCE</scope>
    <source>
        <strain evidence="1">IMI 504893</strain>
    </source>
</reference>
<accession>A0A9Q8T0A2</accession>
<evidence type="ECO:0000313" key="1">
    <source>
        <dbReference type="EMBL" id="UQC86410.1"/>
    </source>
</evidence>
<dbReference type="AlphaFoldDB" id="A0A9Q8T0A2"/>
<proteinExistence type="predicted"/>
<gene>
    <name evidence="1" type="ORF">CLUP02_11911</name>
</gene>
<dbReference type="KEGG" id="clup:CLUP02_11911"/>
<dbReference type="Proteomes" id="UP000830671">
    <property type="component" value="Chromosome 6"/>
</dbReference>
<name>A0A9Q8T0A2_9PEZI</name>
<sequence length="108" mass="11711">MAILIAECVMDPAQIFARSRANWGAAVRYSRQSTGGAVNKWKLSIAVSGASSEELKCCDKDSGRDSTGRRLTSAPMIQCQWTEETPPNVPSFGRQRTDAEICGVGPFE</sequence>
<keyword evidence="2" id="KW-1185">Reference proteome</keyword>